<dbReference type="AlphaFoldDB" id="A0A4Q0ZAQ9"/>
<keyword evidence="1" id="KW-1133">Transmembrane helix</keyword>
<dbReference type="EMBL" id="PDJZ01000024">
    <property type="protein sequence ID" value="RXJ82862.1"/>
    <property type="molecule type" value="Genomic_DNA"/>
</dbReference>
<evidence type="ECO:0008006" key="4">
    <source>
        <dbReference type="Google" id="ProtNLM"/>
    </source>
</evidence>
<feature type="transmembrane region" description="Helical" evidence="1">
    <location>
        <begin position="114"/>
        <end position="137"/>
    </location>
</feature>
<proteinExistence type="predicted"/>
<dbReference type="Proteomes" id="UP000290870">
    <property type="component" value="Unassembled WGS sequence"/>
</dbReference>
<keyword evidence="1" id="KW-0472">Membrane</keyword>
<gene>
    <name evidence="2" type="ORF">CRU90_12355</name>
</gene>
<name>A0A4Q0ZAQ9_9BACT</name>
<organism evidence="2 3">
    <name type="scientific">Arcobacter cloacae</name>
    <dbReference type="NCBI Taxonomy" id="1054034"/>
    <lineage>
        <taxon>Bacteria</taxon>
        <taxon>Pseudomonadati</taxon>
        <taxon>Campylobacterota</taxon>
        <taxon>Epsilonproteobacteria</taxon>
        <taxon>Campylobacterales</taxon>
        <taxon>Arcobacteraceae</taxon>
        <taxon>Arcobacter</taxon>
    </lineage>
</organism>
<dbReference type="PANTHER" id="PTHR37422">
    <property type="entry name" value="TEICHURONIC ACID BIOSYNTHESIS PROTEIN TUAE"/>
    <property type="match status" value="1"/>
</dbReference>
<feature type="transmembrane region" description="Helical" evidence="1">
    <location>
        <begin position="228"/>
        <end position="247"/>
    </location>
</feature>
<evidence type="ECO:0000313" key="2">
    <source>
        <dbReference type="EMBL" id="RXJ82862.1"/>
    </source>
</evidence>
<protein>
    <recommendedName>
        <fullName evidence="4">O-antigen ligase family protein</fullName>
    </recommendedName>
</protein>
<accession>A0A4Q0ZAQ9</accession>
<feature type="transmembrane region" description="Helical" evidence="1">
    <location>
        <begin position="7"/>
        <end position="26"/>
    </location>
</feature>
<feature type="transmembrane region" description="Helical" evidence="1">
    <location>
        <begin position="32"/>
        <end position="48"/>
    </location>
</feature>
<reference evidence="2 3" key="1">
    <citation type="submission" date="2017-10" db="EMBL/GenBank/DDBJ databases">
        <title>Genomics of the genus Arcobacter.</title>
        <authorList>
            <person name="Perez-Cataluna A."/>
            <person name="Figueras M.J."/>
        </authorList>
    </citation>
    <scope>NUCLEOTIDE SEQUENCE [LARGE SCALE GENOMIC DNA]</scope>
    <source>
        <strain evidence="2 3">F26</strain>
    </source>
</reference>
<dbReference type="InterPro" id="IPR051533">
    <property type="entry name" value="WaaL-like"/>
</dbReference>
<dbReference type="RefSeq" id="WP_128987579.1">
    <property type="nucleotide sequence ID" value="NZ_PDJZ01000024.1"/>
</dbReference>
<feature type="transmembrane region" description="Helical" evidence="1">
    <location>
        <begin position="362"/>
        <end position="394"/>
    </location>
</feature>
<feature type="transmembrane region" description="Helical" evidence="1">
    <location>
        <begin position="149"/>
        <end position="175"/>
    </location>
</feature>
<feature type="transmembrane region" description="Helical" evidence="1">
    <location>
        <begin position="187"/>
        <end position="216"/>
    </location>
</feature>
<dbReference type="OrthoDB" id="5445132at2"/>
<comment type="caution">
    <text evidence="2">The sequence shown here is derived from an EMBL/GenBank/DDBJ whole genome shotgun (WGS) entry which is preliminary data.</text>
</comment>
<sequence length="407" mass="46578">MINSLKIHIFFFTIFFSIFYIETISIGGIKIAILWKLVLIGIIILYILNSKDSFQKKFIFWGYLYSLKNFVNASSFTYFISALTEVIKSAFIPLLAHFFILLQKNKNLNLYKILLTISIYIILSTIPFLLGIIQPLAKGYDLSLFGIEAYGFVGIFQMAHGAAVTIAFAIIILIYEFERNPSKKFKIIYLFLILLGLWVEIQTYARTGFAITFVAGSYLLFINKSIKYYLKISIPLVILCIGAYSYYLSSKVLQMRIEGTNKYLIQSKTKADLGSGRFKFQTHAIENWSSSDIDVIFIGLGIEIAKDMMEEDVGLRIYAHNGFIDILQFNGLIGVFIYGMFLLYMIIFILSNRSSPYFRLNVALLLAYLVAMFFQGEHFFLADVILALGLALLVKKDNYEINKNNEL</sequence>
<evidence type="ECO:0000313" key="3">
    <source>
        <dbReference type="Proteomes" id="UP000290870"/>
    </source>
</evidence>
<keyword evidence="1" id="KW-0812">Transmembrane</keyword>
<evidence type="ECO:0000256" key="1">
    <source>
        <dbReference type="SAM" id="Phobius"/>
    </source>
</evidence>
<feature type="transmembrane region" description="Helical" evidence="1">
    <location>
        <begin position="326"/>
        <end position="350"/>
    </location>
</feature>
<dbReference type="PANTHER" id="PTHR37422:SF13">
    <property type="entry name" value="LIPOPOLYSACCHARIDE BIOSYNTHESIS PROTEIN PA4999-RELATED"/>
    <property type="match status" value="1"/>
</dbReference>